<feature type="compositionally biased region" description="Basic residues" evidence="1">
    <location>
        <begin position="16"/>
        <end position="25"/>
    </location>
</feature>
<comment type="caution">
    <text evidence="2">The sequence shown here is derived from an EMBL/GenBank/DDBJ whole genome shotgun (WGS) entry which is preliminary data.</text>
</comment>
<gene>
    <name evidence="2" type="ORF">C8A04DRAFT_23810</name>
</gene>
<name>A0AAN6VAR6_9PEZI</name>
<feature type="region of interest" description="Disordered" evidence="1">
    <location>
        <begin position="16"/>
        <end position="61"/>
    </location>
</feature>
<evidence type="ECO:0000256" key="1">
    <source>
        <dbReference type="SAM" id="MobiDB-lite"/>
    </source>
</evidence>
<reference evidence="2" key="1">
    <citation type="journal article" date="2023" name="Mol. Phylogenet. Evol.">
        <title>Genome-scale phylogeny and comparative genomics of the fungal order Sordariales.</title>
        <authorList>
            <person name="Hensen N."/>
            <person name="Bonometti L."/>
            <person name="Westerberg I."/>
            <person name="Brannstrom I.O."/>
            <person name="Guillou S."/>
            <person name="Cros-Aarteil S."/>
            <person name="Calhoun S."/>
            <person name="Haridas S."/>
            <person name="Kuo A."/>
            <person name="Mondo S."/>
            <person name="Pangilinan J."/>
            <person name="Riley R."/>
            <person name="LaButti K."/>
            <person name="Andreopoulos B."/>
            <person name="Lipzen A."/>
            <person name="Chen C."/>
            <person name="Yan M."/>
            <person name="Daum C."/>
            <person name="Ng V."/>
            <person name="Clum A."/>
            <person name="Steindorff A."/>
            <person name="Ohm R.A."/>
            <person name="Martin F."/>
            <person name="Silar P."/>
            <person name="Natvig D.O."/>
            <person name="Lalanne C."/>
            <person name="Gautier V."/>
            <person name="Ament-Velasquez S.L."/>
            <person name="Kruys A."/>
            <person name="Hutchinson M.I."/>
            <person name="Powell A.J."/>
            <person name="Barry K."/>
            <person name="Miller A.N."/>
            <person name="Grigoriev I.V."/>
            <person name="Debuchy R."/>
            <person name="Gladieux P."/>
            <person name="Hiltunen Thoren M."/>
            <person name="Johannesson H."/>
        </authorList>
    </citation>
    <scope>NUCLEOTIDE SEQUENCE</scope>
    <source>
        <strain evidence="2">CBS 141.50</strain>
    </source>
</reference>
<organism evidence="2 3">
    <name type="scientific">Dichotomopilus funicola</name>
    <dbReference type="NCBI Taxonomy" id="1934379"/>
    <lineage>
        <taxon>Eukaryota</taxon>
        <taxon>Fungi</taxon>
        <taxon>Dikarya</taxon>
        <taxon>Ascomycota</taxon>
        <taxon>Pezizomycotina</taxon>
        <taxon>Sordariomycetes</taxon>
        <taxon>Sordariomycetidae</taxon>
        <taxon>Sordariales</taxon>
        <taxon>Chaetomiaceae</taxon>
        <taxon>Dichotomopilus</taxon>
    </lineage>
</organism>
<keyword evidence="3" id="KW-1185">Reference proteome</keyword>
<dbReference type="Proteomes" id="UP001302676">
    <property type="component" value="Unassembled WGS sequence"/>
</dbReference>
<sequence>MRRSIDIFGSEQPWIKRLRTTKSRSPKAGDQRLFDLPSPKPTNPSSTENIPSSSSPAGHRASLERQSLKFLRERLVPRLKKPAPPSVVEIVANTNKQPAKPSVAPFFQRTKAAFSDEPALNTKKTAKTNSPSQRHPVDADDLIQQLKEHYLQTATSLHQSAIIRLDQTHADLSRKLTQAVTKADDAFLEATESHITKLAEPLSVFRIRSQQRSADGSLRTRDDAVGDLVARAEAQVREFERDMGRLWEEWMVMEREAKELVGEVVAAVSRGSGAGKIRGTDETGDVLSRFREAIVGEIDAAEEGVADLGEEALCAMKEIEKNFRKATLPDLHTFFQSIDEP</sequence>
<dbReference type="GeneID" id="87815437"/>
<feature type="region of interest" description="Disordered" evidence="1">
    <location>
        <begin position="117"/>
        <end position="137"/>
    </location>
</feature>
<proteinExistence type="predicted"/>
<feature type="compositionally biased region" description="Low complexity" evidence="1">
    <location>
        <begin position="43"/>
        <end position="56"/>
    </location>
</feature>
<protein>
    <submittedName>
        <fullName evidence="2">Uncharacterized protein</fullName>
    </submittedName>
</protein>
<evidence type="ECO:0000313" key="3">
    <source>
        <dbReference type="Proteomes" id="UP001302676"/>
    </source>
</evidence>
<reference evidence="2" key="2">
    <citation type="submission" date="2023-05" db="EMBL/GenBank/DDBJ databases">
        <authorList>
            <consortium name="Lawrence Berkeley National Laboratory"/>
            <person name="Steindorff A."/>
            <person name="Hensen N."/>
            <person name="Bonometti L."/>
            <person name="Westerberg I."/>
            <person name="Brannstrom I.O."/>
            <person name="Guillou S."/>
            <person name="Cros-Aarteil S."/>
            <person name="Calhoun S."/>
            <person name="Haridas S."/>
            <person name="Kuo A."/>
            <person name="Mondo S."/>
            <person name="Pangilinan J."/>
            <person name="Riley R."/>
            <person name="Labutti K."/>
            <person name="Andreopoulos B."/>
            <person name="Lipzen A."/>
            <person name="Chen C."/>
            <person name="Yanf M."/>
            <person name="Daum C."/>
            <person name="Ng V."/>
            <person name="Clum A."/>
            <person name="Ohm R."/>
            <person name="Martin F."/>
            <person name="Silar P."/>
            <person name="Natvig D."/>
            <person name="Lalanne C."/>
            <person name="Gautier V."/>
            <person name="Ament-Velasquez S.L."/>
            <person name="Kruys A."/>
            <person name="Hutchinson M.I."/>
            <person name="Powell A.J."/>
            <person name="Barry K."/>
            <person name="Miller A.N."/>
            <person name="Grigoriev I.V."/>
            <person name="Debuchy R."/>
            <person name="Gladieux P."/>
            <person name="Thoren M.H."/>
            <person name="Johannesson H."/>
        </authorList>
    </citation>
    <scope>NUCLEOTIDE SEQUENCE</scope>
    <source>
        <strain evidence="2">CBS 141.50</strain>
    </source>
</reference>
<dbReference type="RefSeq" id="XP_062641389.1">
    <property type="nucleotide sequence ID" value="XM_062778824.1"/>
</dbReference>
<accession>A0AAN6VAR6</accession>
<dbReference type="AlphaFoldDB" id="A0AAN6VAR6"/>
<evidence type="ECO:0000313" key="2">
    <source>
        <dbReference type="EMBL" id="KAK4148018.1"/>
    </source>
</evidence>
<dbReference type="EMBL" id="MU853554">
    <property type="protein sequence ID" value="KAK4148018.1"/>
    <property type="molecule type" value="Genomic_DNA"/>
</dbReference>